<sequence>MSGIDWAGLMRVGLTGLRLSPEAFWRLTPVELRMLLGVDAVAPLTRARLDELARAFPDARRTGDGED</sequence>
<dbReference type="RefSeq" id="WP_107662648.1">
    <property type="nucleotide sequence ID" value="NZ_PZKG01000011.1"/>
</dbReference>
<dbReference type="AlphaFoldDB" id="A0A2T4JYM1"/>
<reference evidence="1 2" key="1">
    <citation type="submission" date="2018-03" db="EMBL/GenBank/DDBJ databases">
        <title>Cereibacter changlensis.</title>
        <authorList>
            <person name="Meyer T.E."/>
            <person name="Miller S."/>
            <person name="Lodha T."/>
            <person name="Gandham S."/>
            <person name="Chintalapati S."/>
            <person name="Chintalapati V.R."/>
        </authorList>
    </citation>
    <scope>NUCLEOTIDE SEQUENCE [LARGE SCALE GENOMIC DNA]</scope>
    <source>
        <strain evidence="1 2">JA139</strain>
    </source>
</reference>
<dbReference type="OrthoDB" id="7582980at2"/>
<evidence type="ECO:0000313" key="2">
    <source>
        <dbReference type="Proteomes" id="UP000241010"/>
    </source>
</evidence>
<dbReference type="NCBIfam" id="TIGR02216">
    <property type="entry name" value="phage_TIGR02216"/>
    <property type="match status" value="1"/>
</dbReference>
<protein>
    <recommendedName>
        <fullName evidence="3">Phage tail assembly chaperone</fullName>
    </recommendedName>
</protein>
<accession>A0A2T4JYM1</accession>
<evidence type="ECO:0000313" key="1">
    <source>
        <dbReference type="EMBL" id="PTE23004.1"/>
    </source>
</evidence>
<dbReference type="InterPro" id="IPR011739">
    <property type="entry name" value="GTA_rcc01693"/>
</dbReference>
<dbReference type="Proteomes" id="UP000241010">
    <property type="component" value="Unassembled WGS sequence"/>
</dbReference>
<evidence type="ECO:0008006" key="3">
    <source>
        <dbReference type="Google" id="ProtNLM"/>
    </source>
</evidence>
<dbReference type="EMBL" id="PZKG01000011">
    <property type="protein sequence ID" value="PTE23004.1"/>
    <property type="molecule type" value="Genomic_DNA"/>
</dbReference>
<gene>
    <name evidence="1" type="ORF">C5F48_04170</name>
</gene>
<keyword evidence="2" id="KW-1185">Reference proteome</keyword>
<organism evidence="1 2">
    <name type="scientific">Cereibacter changlensis JA139</name>
    <dbReference type="NCBI Taxonomy" id="1188249"/>
    <lineage>
        <taxon>Bacteria</taxon>
        <taxon>Pseudomonadati</taxon>
        <taxon>Pseudomonadota</taxon>
        <taxon>Alphaproteobacteria</taxon>
        <taxon>Rhodobacterales</taxon>
        <taxon>Paracoccaceae</taxon>
        <taxon>Cereibacter</taxon>
    </lineage>
</organism>
<dbReference type="InterPro" id="IPR019056">
    <property type="entry name" value="Phage_TAC_6"/>
</dbReference>
<name>A0A2T4JYM1_9RHOB</name>
<dbReference type="Pfam" id="PF09550">
    <property type="entry name" value="Phage_TAC_6"/>
    <property type="match status" value="1"/>
</dbReference>
<comment type="caution">
    <text evidence="1">The sequence shown here is derived from an EMBL/GenBank/DDBJ whole genome shotgun (WGS) entry which is preliminary data.</text>
</comment>
<proteinExistence type="predicted"/>